<dbReference type="InterPro" id="IPR050813">
    <property type="entry name" value="Sigma-70_Factor"/>
</dbReference>
<dbReference type="InterPro" id="IPR036388">
    <property type="entry name" value="WH-like_DNA-bd_sf"/>
</dbReference>
<dbReference type="Proteomes" id="UP000183190">
    <property type="component" value="Unassembled WGS sequence"/>
</dbReference>
<name>A0A1H6HS74_RUMFL</name>
<dbReference type="PIRSF" id="PIRSF000770">
    <property type="entry name" value="RNA_pol_sigma-SigE/K"/>
    <property type="match status" value="1"/>
</dbReference>
<evidence type="ECO:0000256" key="5">
    <source>
        <dbReference type="ARBA" id="ARBA00023125"/>
    </source>
</evidence>
<keyword evidence="4 7" id="KW-0731">Sigma factor</keyword>
<evidence type="ECO:0000256" key="2">
    <source>
        <dbReference type="ARBA" id="ARBA00022969"/>
    </source>
</evidence>
<dbReference type="GO" id="GO:0016987">
    <property type="term" value="F:sigma factor activity"/>
    <property type="evidence" value="ECO:0007669"/>
    <property type="project" value="UniProtKB-KW"/>
</dbReference>
<dbReference type="Gene3D" id="1.20.120.1810">
    <property type="match status" value="1"/>
</dbReference>
<dbReference type="SUPFAM" id="SSF88946">
    <property type="entry name" value="Sigma2 domain of RNA polymerase sigma factors"/>
    <property type="match status" value="1"/>
</dbReference>
<dbReference type="InterPro" id="IPR007627">
    <property type="entry name" value="RNA_pol_sigma70_r2"/>
</dbReference>
<dbReference type="PRINTS" id="PR00046">
    <property type="entry name" value="SIGMA70FCT"/>
</dbReference>
<dbReference type="PROSITE" id="PS50943">
    <property type="entry name" value="HTH_CROC1"/>
    <property type="match status" value="1"/>
</dbReference>
<evidence type="ECO:0000256" key="6">
    <source>
        <dbReference type="ARBA" id="ARBA00023163"/>
    </source>
</evidence>
<keyword evidence="6 7" id="KW-0804">Transcription</keyword>
<dbReference type="InterPro" id="IPR013324">
    <property type="entry name" value="RNA_pol_sigma_r3/r4-like"/>
</dbReference>
<evidence type="ECO:0000259" key="8">
    <source>
        <dbReference type="PROSITE" id="PS50943"/>
    </source>
</evidence>
<dbReference type="InterPro" id="IPR000943">
    <property type="entry name" value="RNA_pol_sigma70"/>
</dbReference>
<dbReference type="PROSITE" id="PS00715">
    <property type="entry name" value="SIGMA70_1"/>
    <property type="match status" value="1"/>
</dbReference>
<dbReference type="SUPFAM" id="SSF88659">
    <property type="entry name" value="Sigma3 and sigma4 domains of RNA polymerase sigma factors"/>
    <property type="match status" value="1"/>
</dbReference>
<reference evidence="9 10" key="1">
    <citation type="submission" date="2016-10" db="EMBL/GenBank/DDBJ databases">
        <authorList>
            <person name="de Groot N.N."/>
        </authorList>
    </citation>
    <scope>NUCLEOTIDE SEQUENCE [LARGE SCALE GENOMIC DNA]</scope>
    <source>
        <strain evidence="9 10">YAD2003</strain>
    </source>
</reference>
<dbReference type="Pfam" id="PF04545">
    <property type="entry name" value="Sigma70_r4"/>
    <property type="match status" value="1"/>
</dbReference>
<keyword evidence="2" id="KW-0749">Sporulation</keyword>
<dbReference type="InterPro" id="IPR007630">
    <property type="entry name" value="RNA_pol_sigma70_r4"/>
</dbReference>
<dbReference type="Pfam" id="PF04542">
    <property type="entry name" value="Sigma70_r2"/>
    <property type="match status" value="1"/>
</dbReference>
<dbReference type="InterPro" id="IPR013325">
    <property type="entry name" value="RNA_pol_sigma_r2"/>
</dbReference>
<sequence>MLTELLRSLLFFALHIDNTSVFPKPLSSKEEKEYFYKMSNGDTSARSKLIEHNLRLVAHIVKKYASTSDEQDELISVGTVGLIKAVSTFNYTKGAKFSTYASRCIENEILMQYRAAKKSAGDIYINEPVETDKDGNSVTLMDLIDDGTDIHEQVDTLIRSRQLYSFLKECLEQREFDIIVYRYGLYGTSPHTQNETASKLGISRSYVSRLEKKSISKLKKMFESNTL</sequence>
<evidence type="ECO:0000256" key="1">
    <source>
        <dbReference type="ARBA" id="ARBA00007788"/>
    </source>
</evidence>
<dbReference type="NCBIfam" id="TIGR02937">
    <property type="entry name" value="sigma70-ECF"/>
    <property type="match status" value="1"/>
</dbReference>
<comment type="function">
    <text evidence="7">Sigma factors are initiation factors that promote the attachment of RNA polymerase to specific initiation sites and are then released.</text>
</comment>
<dbReference type="GO" id="GO:0006352">
    <property type="term" value="P:DNA-templated transcription initiation"/>
    <property type="evidence" value="ECO:0007669"/>
    <property type="project" value="InterPro"/>
</dbReference>
<dbReference type="OrthoDB" id="9809557at2"/>
<dbReference type="EMBL" id="FNWV01000001">
    <property type="protein sequence ID" value="SEH37014.1"/>
    <property type="molecule type" value="Genomic_DNA"/>
</dbReference>
<dbReference type="InterPro" id="IPR001387">
    <property type="entry name" value="Cro/C1-type_HTH"/>
</dbReference>
<dbReference type="InterPro" id="IPR014284">
    <property type="entry name" value="RNA_pol_sigma-70_dom"/>
</dbReference>
<dbReference type="PANTHER" id="PTHR30376:SF3">
    <property type="entry name" value="RNA POLYMERASE SIGMA FACTOR RPOH"/>
    <property type="match status" value="1"/>
</dbReference>
<gene>
    <name evidence="9" type="ORF">SAMN02910265_00068</name>
</gene>
<dbReference type="NCBIfam" id="NF004471">
    <property type="entry name" value="PRK05803.1"/>
    <property type="match status" value="1"/>
</dbReference>
<dbReference type="Gene3D" id="1.10.10.10">
    <property type="entry name" value="Winged helix-like DNA-binding domain superfamily/Winged helix DNA-binding domain"/>
    <property type="match status" value="1"/>
</dbReference>
<evidence type="ECO:0000313" key="10">
    <source>
        <dbReference type="Proteomes" id="UP000183190"/>
    </source>
</evidence>
<keyword evidence="3 7" id="KW-0805">Transcription regulation</keyword>
<dbReference type="RefSeq" id="WP_081348059.1">
    <property type="nucleotide sequence ID" value="NZ_FNWV01000001.1"/>
</dbReference>
<feature type="domain" description="HTH cro/C1-type" evidence="8">
    <location>
        <begin position="192"/>
        <end position="212"/>
    </location>
</feature>
<proteinExistence type="inferred from homology"/>
<organism evidence="9 10">
    <name type="scientific">Ruminococcus flavefaciens</name>
    <dbReference type="NCBI Taxonomy" id="1265"/>
    <lineage>
        <taxon>Bacteria</taxon>
        <taxon>Bacillati</taxon>
        <taxon>Bacillota</taxon>
        <taxon>Clostridia</taxon>
        <taxon>Eubacteriales</taxon>
        <taxon>Oscillospiraceae</taxon>
        <taxon>Ruminococcus</taxon>
    </lineage>
</organism>
<dbReference type="GO" id="GO:0030435">
    <property type="term" value="P:sporulation resulting in formation of a cellular spore"/>
    <property type="evidence" value="ECO:0007669"/>
    <property type="project" value="UniProtKB-KW"/>
</dbReference>
<evidence type="ECO:0000313" key="9">
    <source>
        <dbReference type="EMBL" id="SEH37014.1"/>
    </source>
</evidence>
<dbReference type="GO" id="GO:0003677">
    <property type="term" value="F:DNA binding"/>
    <property type="evidence" value="ECO:0007669"/>
    <property type="project" value="UniProtKB-KW"/>
</dbReference>
<dbReference type="AlphaFoldDB" id="A0A1H6HS74"/>
<keyword evidence="5 7" id="KW-0238">DNA-binding</keyword>
<dbReference type="PROSITE" id="PS00716">
    <property type="entry name" value="SIGMA70_2"/>
    <property type="match status" value="1"/>
</dbReference>
<comment type="similarity">
    <text evidence="1 7">Belongs to the sigma-70 factor family.</text>
</comment>
<evidence type="ECO:0000256" key="3">
    <source>
        <dbReference type="ARBA" id="ARBA00023015"/>
    </source>
</evidence>
<accession>A0A1H6HS74</accession>
<evidence type="ECO:0000256" key="4">
    <source>
        <dbReference type="ARBA" id="ARBA00023082"/>
    </source>
</evidence>
<dbReference type="PANTHER" id="PTHR30376">
    <property type="entry name" value="SIGMA FACTOR RPOH HEAT SHOCK RELATED"/>
    <property type="match status" value="1"/>
</dbReference>
<evidence type="ECO:0000256" key="7">
    <source>
        <dbReference type="RuleBase" id="RU362124"/>
    </source>
</evidence>
<protein>
    <recommendedName>
        <fullName evidence="7">RNA polymerase sigma factor</fullName>
    </recommendedName>
</protein>